<dbReference type="EMBL" id="EF057797">
    <property type="protein sequence ID" value="ABM73430.1"/>
    <property type="molecule type" value="Genomic_DNA"/>
</dbReference>
<evidence type="ECO:0000313" key="3">
    <source>
        <dbReference type="EMBL" id="ABM73430.1"/>
    </source>
</evidence>
<evidence type="ECO:0000256" key="1">
    <source>
        <dbReference type="SAM" id="Coils"/>
    </source>
</evidence>
<protein>
    <submittedName>
        <fullName evidence="3">Putative phage-related protein</fullName>
    </submittedName>
</protein>
<dbReference type="OrthoDB" id="22415at10239"/>
<keyword evidence="4" id="KW-1185">Reference proteome</keyword>
<feature type="coiled-coil region" evidence="1">
    <location>
        <begin position="53"/>
        <end position="83"/>
    </location>
</feature>
<proteinExistence type="predicted"/>
<dbReference type="RefSeq" id="YP_001039880.1">
    <property type="nucleotide sequence ID" value="NC_009016.1"/>
</dbReference>
<name>A2I316_9CAUD</name>
<keyword evidence="2" id="KW-0472">Membrane</keyword>
<keyword evidence="1" id="KW-0175">Coiled coil</keyword>
<dbReference type="Proteomes" id="UP000008090">
    <property type="component" value="Segment"/>
</dbReference>
<evidence type="ECO:0000313" key="4">
    <source>
        <dbReference type="Proteomes" id="UP000008090"/>
    </source>
</evidence>
<evidence type="ECO:0000256" key="2">
    <source>
        <dbReference type="SAM" id="Phobius"/>
    </source>
</evidence>
<reference evidence="3 4" key="1">
    <citation type="journal article" date="2009" name="Appl. Environ. Microbiol.">
        <title>Characterization of a new plasmid-like prophage in a pandemic Vibrio parahaemolyticus O3:K6 strain.</title>
        <authorList>
            <person name="Lan S.F."/>
            <person name="Huang C.H."/>
            <person name="Chang C.H."/>
            <person name="Liao W.C."/>
            <person name="Lin I.H."/>
            <person name="Jian W.N."/>
            <person name="Wu Y.G."/>
            <person name="Chen S.Y."/>
            <person name="Wong H.C."/>
        </authorList>
    </citation>
    <scope>NUCLEOTIDE SEQUENCE [LARGE SCALE GENOMIC DNA]</scope>
</reference>
<dbReference type="GeneID" id="5076212"/>
<keyword evidence="2" id="KW-0812">Transmembrane</keyword>
<keyword evidence="2" id="KW-1133">Transmembrane helix</keyword>
<organism evidence="3 4">
    <name type="scientific">Vibrio phage VP882</name>
    <dbReference type="NCBI Taxonomy" id="2913982"/>
    <lineage>
        <taxon>Viruses</taxon>
        <taxon>Duplodnaviria</taxon>
        <taxon>Heunggongvirae</taxon>
        <taxon>Uroviricota</taxon>
        <taxon>Caudoviricetes</taxon>
        <taxon>Hapunavirus</taxon>
        <taxon>Hapunavirus VP882</taxon>
    </lineage>
</organism>
<feature type="transmembrane region" description="Helical" evidence="2">
    <location>
        <begin position="6"/>
        <end position="25"/>
    </location>
</feature>
<dbReference type="KEGG" id="vg:5076212"/>
<sequence>MDLSTLIALLTLIVLVVGGLLSLLWGKVNSISQQLADERVRSAEKYITSHEMERRLEQAIAPLERTLERMENQNNQIFQLLRRHYHAEAN</sequence>
<accession>A2I316</accession>